<keyword evidence="6" id="KW-0906">Nuclear pore complex</keyword>
<dbReference type="Pfam" id="PF21093">
    <property type="entry name" value="Nup188_N-subdom_III"/>
    <property type="match status" value="1"/>
</dbReference>
<evidence type="ECO:0000256" key="6">
    <source>
        <dbReference type="ARBA" id="ARBA00023132"/>
    </source>
</evidence>
<sequence length="1525" mass="169117">MWAVVAGIGTLQSQDVVKKILKDDQERLSKGVTFYLPSKGESVETLKKREKIGTRQAEFLKKCSAFLNLEEHQCWQLFCDFLVNGYRGSTDTLQHVLASEQHTQNLLYCLLSYYYHERLTLLLIIKHVLAHSTDESHPYQSLYKEVKKECFSCATFLETMIEQLEALIKEVPPQKQKTDQTLWPWFNLRLISESLQILLLMFVRPEYRHGGTQKHLLRLLKIFQHHSFGARGDPSWGLRLDMWRPLSDAIGFLEALILLQLLQLEHLRDSDGKFQRHPMTQEVQLWDKIRKSLESLGGIPCHVIPLLGCVLVSFSAHGTESSAVGKVARALIYALVNELLACFHEDSLGSLLELAQVFAALLSSPNLAEDFWRVLRDESAGTAEGESLGAGFENFMSLFPYHFQPLIITLEALASSGTQSAHRVISLMQKLPCMAQSFLTVPAASIIPVVGERRQWEIRDALSPYPGCRGMSLPPGIQGDIPEHCASLANPPIIWHATVNGWQILLCEIQALIQQTALHPESSFGASGTHSPYFVSGGSEGTRSSVDEGLTPCTWLPHFAHFRPPPARHFGEGGFWHRDPSAILEEATHGGVAFILEKVFPSFHEWHFEEAREQGKMGMLCLSLCLKLLKWVEEQRTPIHPPHRIVLQALLQGRASHTLLRILSTNDVVLERAFEEQSDWEHGKGVDLMQLLEMALRVLSSLISIRLLLTKKILVVEGVDLSANQIPLDAVLCLQPETGELPPLPLGIARYLYHRIHPVLPTLALETLTHIARAYPMSLLACLGAQASIIRDQFLRRITSQSEDIQLRICGLEFLTTCVALQPGLLQIFLQVDSEDSIYPLLKGILAQLAQGEGECSQNLALGALKLLSAFWSHSRIVPVQTLQEDSDFWPNVTAIFASDPRLDGASHSLMAASVFTIVGMELYLRNEALNTQMADQLKALLKEHLLKWSQAILRQCTLELSSGDLALLTAWKNFLLQVLCQGNEGKLKDVTGLPNWAGILSDILESLAALLKSMKEGCMSIRAPRAATHLALAGLLILSSKEGKKNCLKRGDMICSILKDTSELSLELLSEVSSPILSLACQALSFIPGDIVREKKKQCEIFEAVGVILCRHMGTLFDTLAQGKGVDEETNRVSLAASLLSGLLRLSGNDLDTQVNLIFSKQSLLYAILTIIKEMLKVEGKMKEEWKDGLSSLVAISYHLLSCHKMSFSEVLTFAAVFQDVLASLLNQLDVGNLKLTLAITSFLSLLSNHKAQWWREHPLCLDNLLREVGVCVERCVVYLLHPGVLQMAIGDNVDEKGRIRSMSAGSTSSSAPFQPLEMEGSDPLRHWSPKLLSTMQQLFMVLSAGLSALRKFGPSLEDFLGRLVLEDVSQWVPILSTSFATPSLSWDSSDGVTGDTSLSFGTILGAATACIRVLPKCTAEGVEGEMRGRVVVSVLEQSLSLALSQALLILSSPNQSSDDQQFICRELGAELNSIRSSLERYVRRSLMSPKRSPVPSGHSPMTLPIATQDLLNVIYQVSVNTFK</sequence>
<keyword evidence="7" id="KW-0539">Nucleus</keyword>
<dbReference type="Pfam" id="PF10487">
    <property type="entry name" value="Nup188_N"/>
    <property type="match status" value="1"/>
</dbReference>
<evidence type="ECO:0000256" key="9">
    <source>
        <dbReference type="ARBA" id="ARBA00040174"/>
    </source>
</evidence>
<evidence type="ECO:0000256" key="4">
    <source>
        <dbReference type="ARBA" id="ARBA00022927"/>
    </source>
</evidence>
<dbReference type="InterPro" id="IPR044840">
    <property type="entry name" value="Nup188"/>
</dbReference>
<proteinExistence type="inferred from homology"/>
<comment type="subcellular location">
    <subcellularLocation>
        <location evidence="1">Nucleus</location>
        <location evidence="1">Nuclear pore complex</location>
    </subcellularLocation>
</comment>
<evidence type="ECO:0000256" key="3">
    <source>
        <dbReference type="ARBA" id="ARBA00022816"/>
    </source>
</evidence>
<keyword evidence="2" id="KW-0813">Transport</keyword>
<dbReference type="Proteomes" id="UP000677054">
    <property type="component" value="Unassembled WGS sequence"/>
</dbReference>
<evidence type="ECO:0000256" key="7">
    <source>
        <dbReference type="ARBA" id="ARBA00023242"/>
    </source>
</evidence>
<dbReference type="GO" id="GO:0006405">
    <property type="term" value="P:RNA export from nucleus"/>
    <property type="evidence" value="ECO:0007669"/>
    <property type="project" value="TreeGrafter"/>
</dbReference>
<keyword evidence="3" id="KW-0509">mRNA transport</keyword>
<keyword evidence="13" id="KW-1185">Reference proteome</keyword>
<dbReference type="PANTHER" id="PTHR31431">
    <property type="entry name" value="NUCLEOPORIN NUP188 HOMOLOG"/>
    <property type="match status" value="1"/>
</dbReference>
<protein>
    <recommendedName>
        <fullName evidence="9">Nucleoporin NUP188</fullName>
    </recommendedName>
</protein>
<dbReference type="GO" id="GO:0044611">
    <property type="term" value="C:nuclear pore inner ring"/>
    <property type="evidence" value="ECO:0007669"/>
    <property type="project" value="TreeGrafter"/>
</dbReference>
<keyword evidence="5" id="KW-0811">Translocation</keyword>
<dbReference type="GO" id="GO:0051028">
    <property type="term" value="P:mRNA transport"/>
    <property type="evidence" value="ECO:0007669"/>
    <property type="project" value="UniProtKB-KW"/>
</dbReference>
<dbReference type="EMBL" id="CAJPEV010000766">
    <property type="protein sequence ID" value="CAG0888352.1"/>
    <property type="molecule type" value="Genomic_DNA"/>
</dbReference>
<evidence type="ECO:0000259" key="11">
    <source>
        <dbReference type="Pfam" id="PF21093"/>
    </source>
</evidence>
<evidence type="ECO:0000256" key="2">
    <source>
        <dbReference type="ARBA" id="ARBA00022448"/>
    </source>
</evidence>
<evidence type="ECO:0000256" key="1">
    <source>
        <dbReference type="ARBA" id="ARBA00004567"/>
    </source>
</evidence>
<keyword evidence="4" id="KW-0653">Protein transport</keyword>
<gene>
    <name evidence="12" type="ORF">DSTB1V02_LOCUS4924</name>
</gene>
<evidence type="ECO:0000256" key="5">
    <source>
        <dbReference type="ARBA" id="ARBA00023010"/>
    </source>
</evidence>
<evidence type="ECO:0000313" key="12">
    <source>
        <dbReference type="EMBL" id="CAD7245046.1"/>
    </source>
</evidence>
<feature type="domain" description="Nucleoporin Nup188 N-terminal subdomain III" evidence="11">
    <location>
        <begin position="593"/>
        <end position="831"/>
    </location>
</feature>
<dbReference type="GO" id="GO:0017056">
    <property type="term" value="F:structural constituent of nuclear pore"/>
    <property type="evidence" value="ECO:0007669"/>
    <property type="project" value="InterPro"/>
</dbReference>
<dbReference type="InterPro" id="IPR016024">
    <property type="entry name" value="ARM-type_fold"/>
</dbReference>
<dbReference type="EMBL" id="LR900283">
    <property type="protein sequence ID" value="CAD7245046.1"/>
    <property type="molecule type" value="Genomic_DNA"/>
</dbReference>
<reference evidence="12" key="1">
    <citation type="submission" date="2020-11" db="EMBL/GenBank/DDBJ databases">
        <authorList>
            <person name="Tran Van P."/>
        </authorList>
    </citation>
    <scope>NUCLEOTIDE SEQUENCE</scope>
</reference>
<feature type="domain" description="Nucleoporin Nup188 N-terminal" evidence="10">
    <location>
        <begin position="17"/>
        <end position="294"/>
    </location>
</feature>
<dbReference type="OrthoDB" id="102511at2759"/>
<organism evidence="12">
    <name type="scientific">Darwinula stevensoni</name>
    <dbReference type="NCBI Taxonomy" id="69355"/>
    <lineage>
        <taxon>Eukaryota</taxon>
        <taxon>Metazoa</taxon>
        <taxon>Ecdysozoa</taxon>
        <taxon>Arthropoda</taxon>
        <taxon>Crustacea</taxon>
        <taxon>Oligostraca</taxon>
        <taxon>Ostracoda</taxon>
        <taxon>Podocopa</taxon>
        <taxon>Podocopida</taxon>
        <taxon>Darwinulocopina</taxon>
        <taxon>Darwinuloidea</taxon>
        <taxon>Darwinulidae</taxon>
        <taxon>Darwinula</taxon>
    </lineage>
</organism>
<comment type="similarity">
    <text evidence="8">Belongs to the Nup188 family.</text>
</comment>
<dbReference type="SUPFAM" id="SSF48371">
    <property type="entry name" value="ARM repeat"/>
    <property type="match status" value="1"/>
</dbReference>
<accession>A0A7R9A6N3</accession>
<dbReference type="InterPro" id="IPR018864">
    <property type="entry name" value="Nucleoporin_Nup188_N"/>
</dbReference>
<dbReference type="PANTHER" id="PTHR31431:SF1">
    <property type="entry name" value="NUCLEOPORIN NUP188"/>
    <property type="match status" value="1"/>
</dbReference>
<evidence type="ECO:0000313" key="13">
    <source>
        <dbReference type="Proteomes" id="UP000677054"/>
    </source>
</evidence>
<evidence type="ECO:0000259" key="10">
    <source>
        <dbReference type="Pfam" id="PF10487"/>
    </source>
</evidence>
<dbReference type="GO" id="GO:0006606">
    <property type="term" value="P:protein import into nucleus"/>
    <property type="evidence" value="ECO:0007669"/>
    <property type="project" value="TreeGrafter"/>
</dbReference>
<evidence type="ECO:0000256" key="8">
    <source>
        <dbReference type="ARBA" id="ARBA00038387"/>
    </source>
</evidence>
<name>A0A7R9A6N3_9CRUS</name>
<dbReference type="InterPro" id="IPR048883">
    <property type="entry name" value="Nup188_N-subdom_III"/>
</dbReference>